<accession>A0ABN2GIF4</accession>
<name>A0ABN2GIF4_9ACTN</name>
<dbReference type="EMBL" id="BAAAMU010000090">
    <property type="protein sequence ID" value="GAA1671769.1"/>
    <property type="molecule type" value="Genomic_DNA"/>
</dbReference>
<evidence type="ECO:0000313" key="1">
    <source>
        <dbReference type="EMBL" id="GAA1671769.1"/>
    </source>
</evidence>
<sequence>MVVDRDTPAANTTTSIRILELTKARAIIPSPTTSMKSILICGQDFRECACPKNAARSPAIRREQARRVQRARHLRTGEARNAGTVVPNVRDHPNYRAEITSVKSIRTD</sequence>
<organism evidence="1 2">
    <name type="scientific">Nonomuraea maheshkhaliensis</name>
    <dbReference type="NCBI Taxonomy" id="419590"/>
    <lineage>
        <taxon>Bacteria</taxon>
        <taxon>Bacillati</taxon>
        <taxon>Actinomycetota</taxon>
        <taxon>Actinomycetes</taxon>
        <taxon>Streptosporangiales</taxon>
        <taxon>Streptosporangiaceae</taxon>
        <taxon>Nonomuraea</taxon>
    </lineage>
</organism>
<comment type="caution">
    <text evidence="1">The sequence shown here is derived from an EMBL/GenBank/DDBJ whole genome shotgun (WGS) entry which is preliminary data.</text>
</comment>
<reference evidence="1 2" key="1">
    <citation type="journal article" date="2019" name="Int. J. Syst. Evol. Microbiol.">
        <title>The Global Catalogue of Microorganisms (GCM) 10K type strain sequencing project: providing services to taxonomists for standard genome sequencing and annotation.</title>
        <authorList>
            <consortium name="The Broad Institute Genomics Platform"/>
            <consortium name="The Broad Institute Genome Sequencing Center for Infectious Disease"/>
            <person name="Wu L."/>
            <person name="Ma J."/>
        </authorList>
    </citation>
    <scope>NUCLEOTIDE SEQUENCE [LARGE SCALE GENOMIC DNA]</scope>
    <source>
        <strain evidence="1 2">JCM 13929</strain>
    </source>
</reference>
<dbReference type="Proteomes" id="UP001500064">
    <property type="component" value="Unassembled WGS sequence"/>
</dbReference>
<evidence type="ECO:0000313" key="2">
    <source>
        <dbReference type="Proteomes" id="UP001500064"/>
    </source>
</evidence>
<keyword evidence="2" id="KW-1185">Reference proteome</keyword>
<gene>
    <name evidence="1" type="ORF">GCM10009733_081290</name>
</gene>
<protein>
    <submittedName>
        <fullName evidence="1">Uncharacterized protein</fullName>
    </submittedName>
</protein>
<proteinExistence type="predicted"/>